<gene>
    <name evidence="8" type="primary">rpsT</name>
    <name evidence="10" type="ORF">CYJ41_04775</name>
</gene>
<evidence type="ECO:0000256" key="3">
    <source>
        <dbReference type="ARBA" id="ARBA00022730"/>
    </source>
</evidence>
<dbReference type="PANTHER" id="PTHR33398:SF1">
    <property type="entry name" value="SMALL RIBOSOMAL SUBUNIT PROTEIN BS20C"/>
    <property type="match status" value="1"/>
</dbReference>
<dbReference type="GO" id="GO:0005829">
    <property type="term" value="C:cytosol"/>
    <property type="evidence" value="ECO:0007669"/>
    <property type="project" value="TreeGrafter"/>
</dbReference>
<evidence type="ECO:0000313" key="10">
    <source>
        <dbReference type="EMBL" id="PKZ29155.1"/>
    </source>
</evidence>
<dbReference type="InterPro" id="IPR036510">
    <property type="entry name" value="Ribosomal_bS20_sf"/>
</dbReference>
<dbReference type="GO" id="GO:0003735">
    <property type="term" value="F:structural constituent of ribosome"/>
    <property type="evidence" value="ECO:0007669"/>
    <property type="project" value="InterPro"/>
</dbReference>
<dbReference type="Proteomes" id="UP000234639">
    <property type="component" value="Unassembled WGS sequence"/>
</dbReference>
<protein>
    <recommendedName>
        <fullName evidence="7 8">Small ribosomal subunit protein bS20</fullName>
    </recommendedName>
</protein>
<evidence type="ECO:0000256" key="4">
    <source>
        <dbReference type="ARBA" id="ARBA00022884"/>
    </source>
</evidence>
<dbReference type="GO" id="GO:0070181">
    <property type="term" value="F:small ribosomal subunit rRNA binding"/>
    <property type="evidence" value="ECO:0007669"/>
    <property type="project" value="TreeGrafter"/>
</dbReference>
<dbReference type="EMBL" id="PKHU01000004">
    <property type="protein sequence ID" value="PKZ29155.1"/>
    <property type="molecule type" value="Genomic_DNA"/>
</dbReference>
<feature type="region of interest" description="Disordered" evidence="9">
    <location>
        <begin position="1"/>
        <end position="20"/>
    </location>
</feature>
<evidence type="ECO:0000313" key="11">
    <source>
        <dbReference type="Proteomes" id="UP000234639"/>
    </source>
</evidence>
<reference evidence="10 11" key="1">
    <citation type="submission" date="2017-12" db="EMBL/GenBank/DDBJ databases">
        <title>Phylogenetic diversity of female urinary microbiome.</title>
        <authorList>
            <person name="Thomas-White K."/>
            <person name="Wolfe A.J."/>
        </authorList>
    </citation>
    <scope>NUCLEOTIDE SEQUENCE [LARGE SCALE GENOMIC DNA]</scope>
    <source>
        <strain evidence="10 11">UMB0112</strain>
    </source>
</reference>
<dbReference type="GO" id="GO:0015935">
    <property type="term" value="C:small ribosomal subunit"/>
    <property type="evidence" value="ECO:0007669"/>
    <property type="project" value="TreeGrafter"/>
</dbReference>
<dbReference type="Pfam" id="PF01649">
    <property type="entry name" value="Ribosomal_S20p"/>
    <property type="match status" value="1"/>
</dbReference>
<keyword evidence="6 8" id="KW-0687">Ribonucleoprotein</keyword>
<dbReference type="RefSeq" id="WP_050333339.1">
    <property type="nucleotide sequence ID" value="NZ_PKHU01000004.1"/>
</dbReference>
<dbReference type="PANTHER" id="PTHR33398">
    <property type="entry name" value="30S RIBOSOMAL PROTEIN S20"/>
    <property type="match status" value="1"/>
</dbReference>
<dbReference type="InterPro" id="IPR002583">
    <property type="entry name" value="Ribosomal_bS20"/>
</dbReference>
<dbReference type="HAMAP" id="MF_00500">
    <property type="entry name" value="Ribosomal_bS20"/>
    <property type="match status" value="1"/>
</dbReference>
<keyword evidence="4 8" id="KW-0694">RNA-binding</keyword>
<dbReference type="NCBIfam" id="TIGR00029">
    <property type="entry name" value="S20"/>
    <property type="match status" value="1"/>
</dbReference>
<dbReference type="SUPFAM" id="SSF46992">
    <property type="entry name" value="Ribosomal protein S20"/>
    <property type="match status" value="1"/>
</dbReference>
<accession>A0A2I1N9W8</accession>
<evidence type="ECO:0000256" key="5">
    <source>
        <dbReference type="ARBA" id="ARBA00022980"/>
    </source>
</evidence>
<evidence type="ECO:0000256" key="6">
    <source>
        <dbReference type="ARBA" id="ARBA00023274"/>
    </source>
</evidence>
<keyword evidence="5 8" id="KW-0689">Ribosomal protein</keyword>
<evidence type="ECO:0000256" key="8">
    <source>
        <dbReference type="HAMAP-Rule" id="MF_00500"/>
    </source>
</evidence>
<comment type="similarity">
    <text evidence="2 8">Belongs to the bacterial ribosomal protein bS20 family.</text>
</comment>
<evidence type="ECO:0000256" key="9">
    <source>
        <dbReference type="SAM" id="MobiDB-lite"/>
    </source>
</evidence>
<organism evidence="10 11">
    <name type="scientific">Campylobacter ureolyticus</name>
    <dbReference type="NCBI Taxonomy" id="827"/>
    <lineage>
        <taxon>Bacteria</taxon>
        <taxon>Pseudomonadati</taxon>
        <taxon>Campylobacterota</taxon>
        <taxon>Epsilonproteobacteria</taxon>
        <taxon>Campylobacterales</taxon>
        <taxon>Campylobacteraceae</taxon>
        <taxon>Campylobacter</taxon>
    </lineage>
</organism>
<keyword evidence="3 8" id="KW-0699">rRNA-binding</keyword>
<evidence type="ECO:0000256" key="2">
    <source>
        <dbReference type="ARBA" id="ARBA00007634"/>
    </source>
</evidence>
<comment type="function">
    <text evidence="1 8">Binds directly to 16S ribosomal RNA.</text>
</comment>
<proteinExistence type="inferred from homology"/>
<name>A0A2I1N9W8_9BACT</name>
<dbReference type="GO" id="GO:0006412">
    <property type="term" value="P:translation"/>
    <property type="evidence" value="ECO:0007669"/>
    <property type="project" value="UniProtKB-UniRule"/>
</dbReference>
<dbReference type="Gene3D" id="1.20.58.110">
    <property type="entry name" value="Ribosomal protein S20"/>
    <property type="match status" value="1"/>
</dbReference>
<comment type="caution">
    <text evidence="10">The sequence shown here is derived from an EMBL/GenBank/DDBJ whole genome shotgun (WGS) entry which is preliminary data.</text>
</comment>
<dbReference type="FunFam" id="1.20.58.110:FF:000001">
    <property type="entry name" value="30S ribosomal protein S20"/>
    <property type="match status" value="1"/>
</dbReference>
<sequence>MANHKSAEKRARQTVKKTERNRFYRTRLKNISRAVRQAVEANDKEAASAAFKVANQDIHSFVSRGFLKKQTASRRVSRLAKLVNSIDKAE</sequence>
<evidence type="ECO:0000256" key="7">
    <source>
        <dbReference type="ARBA" id="ARBA00035136"/>
    </source>
</evidence>
<dbReference type="AlphaFoldDB" id="A0A2I1N9W8"/>
<evidence type="ECO:0000256" key="1">
    <source>
        <dbReference type="ARBA" id="ARBA00003134"/>
    </source>
</evidence>